<accession>A0A077WCU0</accession>
<dbReference type="InterPro" id="IPR052565">
    <property type="entry name" value="Glutaredoxin-like_YDR286C"/>
</dbReference>
<organism evidence="2">
    <name type="scientific">Lichtheimia ramosa</name>
    <dbReference type="NCBI Taxonomy" id="688394"/>
    <lineage>
        <taxon>Eukaryota</taxon>
        <taxon>Fungi</taxon>
        <taxon>Fungi incertae sedis</taxon>
        <taxon>Mucoromycota</taxon>
        <taxon>Mucoromycotina</taxon>
        <taxon>Mucoromycetes</taxon>
        <taxon>Mucorales</taxon>
        <taxon>Lichtheimiaceae</taxon>
        <taxon>Lichtheimia</taxon>
    </lineage>
</organism>
<gene>
    <name evidence="2" type="ORF">LRAMOSA07428</name>
</gene>
<dbReference type="Gene3D" id="3.40.30.10">
    <property type="entry name" value="Glutaredoxin"/>
    <property type="match status" value="1"/>
</dbReference>
<comment type="similarity">
    <text evidence="1">Belongs to the glutaredoxin family.</text>
</comment>
<dbReference type="PANTHER" id="PTHR33558">
    <property type="entry name" value="GLUTAREDOXIN-LIKE PROTEIN C5ORF63 HOMOLOG"/>
    <property type="match status" value="1"/>
</dbReference>
<dbReference type="InterPro" id="IPR036249">
    <property type="entry name" value="Thioredoxin-like_sf"/>
</dbReference>
<dbReference type="OrthoDB" id="429967at2759"/>
<proteinExistence type="inferred from homology"/>
<dbReference type="EMBL" id="LK023315">
    <property type="protein sequence ID" value="CDS04898.1"/>
    <property type="molecule type" value="Genomic_DNA"/>
</dbReference>
<dbReference type="AlphaFoldDB" id="A0A077WCU0"/>
<evidence type="ECO:0000256" key="1">
    <source>
        <dbReference type="RuleBase" id="RU363082"/>
    </source>
</evidence>
<evidence type="ECO:0000313" key="2">
    <source>
        <dbReference type="EMBL" id="CDS04898.1"/>
    </source>
</evidence>
<protein>
    <recommendedName>
        <fullName evidence="1">Glutaredoxin-like protein</fullName>
    </recommendedName>
</protein>
<keyword evidence="1" id="KW-0249">Electron transport</keyword>
<dbReference type="SUPFAM" id="SSF52833">
    <property type="entry name" value="Thioredoxin-like"/>
    <property type="match status" value="1"/>
</dbReference>
<sequence length="127" mass="14216">MPIGGQKSTCNTQRLCSDKASLESSTNDRIMASRAITLTLFSSSTCSLCTTAKDAILKVQKHYPFQLSVVDIHKPECPKEFADKYIFDIPVVHLNDQFLTQHRVKEDKLLEALKKYEATGVVNKIPS</sequence>
<dbReference type="InterPro" id="IPR008554">
    <property type="entry name" value="Glutaredoxin-like"/>
</dbReference>
<dbReference type="PANTHER" id="PTHR33558:SF1">
    <property type="entry name" value="GLUTAREDOXIN-LIKE PROTEIN C5ORF63 HOMOLOG"/>
    <property type="match status" value="1"/>
</dbReference>
<keyword evidence="1" id="KW-0813">Transport</keyword>
<dbReference type="Pfam" id="PF05768">
    <property type="entry name" value="Glrx-like"/>
    <property type="match status" value="1"/>
</dbReference>
<name>A0A077WCU0_9FUNG</name>
<reference evidence="2" key="1">
    <citation type="journal article" date="2014" name="Genome Announc.">
        <title>De novo whole-genome sequence and genome annotation of Lichtheimia ramosa.</title>
        <authorList>
            <person name="Linde J."/>
            <person name="Schwartze V."/>
            <person name="Binder U."/>
            <person name="Lass-Florl C."/>
            <person name="Voigt K."/>
            <person name="Horn F."/>
        </authorList>
    </citation>
    <scope>NUCLEOTIDE SEQUENCE</scope>
    <source>
        <strain evidence="2">JMRC FSU:6197</strain>
    </source>
</reference>